<organism evidence="1 2">
    <name type="scientific">Auriscalpium vulgare</name>
    <dbReference type="NCBI Taxonomy" id="40419"/>
    <lineage>
        <taxon>Eukaryota</taxon>
        <taxon>Fungi</taxon>
        <taxon>Dikarya</taxon>
        <taxon>Basidiomycota</taxon>
        <taxon>Agaricomycotina</taxon>
        <taxon>Agaricomycetes</taxon>
        <taxon>Russulales</taxon>
        <taxon>Auriscalpiaceae</taxon>
        <taxon>Auriscalpium</taxon>
    </lineage>
</organism>
<keyword evidence="2" id="KW-1185">Reference proteome</keyword>
<dbReference type="Proteomes" id="UP000814033">
    <property type="component" value="Unassembled WGS sequence"/>
</dbReference>
<accession>A0ACB8R4M2</accession>
<sequence length="64" mass="6633">MVLQQAAAEGYSGFSITQTDPSAPLTLTRTNADHLHQPASTGLEDEDLELQAALQASLGGEPAP</sequence>
<gene>
    <name evidence="1" type="ORF">FA95DRAFT_1612983</name>
</gene>
<protein>
    <submittedName>
        <fullName evidence="1">Uncharacterized protein</fullName>
    </submittedName>
</protein>
<evidence type="ECO:0000313" key="2">
    <source>
        <dbReference type="Proteomes" id="UP000814033"/>
    </source>
</evidence>
<reference evidence="1" key="1">
    <citation type="submission" date="2021-02" db="EMBL/GenBank/DDBJ databases">
        <authorList>
            <consortium name="DOE Joint Genome Institute"/>
            <person name="Ahrendt S."/>
            <person name="Looney B.P."/>
            <person name="Miyauchi S."/>
            <person name="Morin E."/>
            <person name="Drula E."/>
            <person name="Courty P.E."/>
            <person name="Chicoki N."/>
            <person name="Fauchery L."/>
            <person name="Kohler A."/>
            <person name="Kuo A."/>
            <person name="Labutti K."/>
            <person name="Pangilinan J."/>
            <person name="Lipzen A."/>
            <person name="Riley R."/>
            <person name="Andreopoulos W."/>
            <person name="He G."/>
            <person name="Johnson J."/>
            <person name="Barry K.W."/>
            <person name="Grigoriev I.V."/>
            <person name="Nagy L."/>
            <person name="Hibbett D."/>
            <person name="Henrissat B."/>
            <person name="Matheny P.B."/>
            <person name="Labbe J."/>
            <person name="Martin F."/>
        </authorList>
    </citation>
    <scope>NUCLEOTIDE SEQUENCE</scope>
    <source>
        <strain evidence="1">FP105234-sp</strain>
    </source>
</reference>
<reference evidence="1" key="2">
    <citation type="journal article" date="2022" name="New Phytol.">
        <title>Evolutionary transition to the ectomycorrhizal habit in the genomes of a hyperdiverse lineage of mushroom-forming fungi.</title>
        <authorList>
            <person name="Looney B."/>
            <person name="Miyauchi S."/>
            <person name="Morin E."/>
            <person name="Drula E."/>
            <person name="Courty P.E."/>
            <person name="Kohler A."/>
            <person name="Kuo A."/>
            <person name="LaButti K."/>
            <person name="Pangilinan J."/>
            <person name="Lipzen A."/>
            <person name="Riley R."/>
            <person name="Andreopoulos W."/>
            <person name="He G."/>
            <person name="Johnson J."/>
            <person name="Nolan M."/>
            <person name="Tritt A."/>
            <person name="Barry K.W."/>
            <person name="Grigoriev I.V."/>
            <person name="Nagy L.G."/>
            <person name="Hibbett D."/>
            <person name="Henrissat B."/>
            <person name="Matheny P.B."/>
            <person name="Labbe J."/>
            <person name="Martin F.M."/>
        </authorList>
    </citation>
    <scope>NUCLEOTIDE SEQUENCE</scope>
    <source>
        <strain evidence="1">FP105234-sp</strain>
    </source>
</reference>
<evidence type="ECO:0000313" key="1">
    <source>
        <dbReference type="EMBL" id="KAI0038943.1"/>
    </source>
</evidence>
<name>A0ACB8R4M2_9AGAM</name>
<proteinExistence type="predicted"/>
<comment type="caution">
    <text evidence="1">The sequence shown here is derived from an EMBL/GenBank/DDBJ whole genome shotgun (WGS) entry which is preliminary data.</text>
</comment>
<dbReference type="EMBL" id="MU276384">
    <property type="protein sequence ID" value="KAI0038943.1"/>
    <property type="molecule type" value="Genomic_DNA"/>
</dbReference>